<evidence type="ECO:0000313" key="12">
    <source>
        <dbReference type="Proteomes" id="UP000011300"/>
    </source>
</evidence>
<evidence type="ECO:0000256" key="1">
    <source>
        <dbReference type="ARBA" id="ARBA00000213"/>
    </source>
</evidence>
<keyword evidence="5 8" id="KW-0799">Topoisomerase</keyword>
<gene>
    <name evidence="11" type="ORF">CRV106</name>
</gene>
<dbReference type="SUPFAM" id="SSF56349">
    <property type="entry name" value="DNA breaking-rejoining enzymes"/>
    <property type="match status" value="1"/>
</dbReference>
<evidence type="ECO:0000256" key="8">
    <source>
        <dbReference type="PROSITE-ProRule" id="PRU01382"/>
    </source>
</evidence>
<dbReference type="InterPro" id="IPR035447">
    <property type="entry name" value="DNA_topo_I_N_sf"/>
</dbReference>
<evidence type="ECO:0000259" key="10">
    <source>
        <dbReference type="Pfam" id="PF09266"/>
    </source>
</evidence>
<comment type="similarity">
    <text evidence="2 8">Belongs to the type IB topoisomerase family.</text>
</comment>
<accession>Q070E5</accession>
<reference evidence="11 12" key="1">
    <citation type="journal article" date="2006" name="J. Virol.">
        <title>Genome of crocodilepox virus.</title>
        <authorList>
            <person name="Afonso C.L."/>
            <person name="Tulman E.R."/>
            <person name="Delhon G."/>
            <person name="Lu Z."/>
            <person name="Viljoen G.J."/>
            <person name="Wallace D.B."/>
            <person name="Kutish G.F."/>
            <person name="Rock D.L."/>
        </authorList>
    </citation>
    <scope>NUCLEOTIDE SEQUENCE [LARGE SCALE GENOMIC DNA]</scope>
    <source>
        <strain evidence="12">Isolate Crocodylus niloticus/Zimbabwe/Ume/2001</strain>
    </source>
</reference>
<dbReference type="InterPro" id="IPR001631">
    <property type="entry name" value="TopoI"/>
</dbReference>
<organismHost>
    <name type="scientific">Crocodylus johnstoni</name>
    <name type="common">Australian freshwater crocodile</name>
    <dbReference type="NCBI Taxonomy" id="184234"/>
</organismHost>
<dbReference type="InterPro" id="IPR013500">
    <property type="entry name" value="TopoI_cat_euk"/>
</dbReference>
<organism evidence="11 12">
    <name type="scientific">Nile crocodilepox virus (isolate Crocodylus niloticus/Zimbabwe/Ume/2001)</name>
    <name type="common">CRV</name>
    <dbReference type="NCBI Taxonomy" id="1289473"/>
    <lineage>
        <taxon>Viruses</taxon>
        <taxon>Varidnaviria</taxon>
        <taxon>Bamfordvirae</taxon>
        <taxon>Nucleocytoviricota</taxon>
        <taxon>Pokkesviricetes</taxon>
        <taxon>Chitovirales</taxon>
        <taxon>Poxviridae</taxon>
        <taxon>Chordopoxvirinae</taxon>
        <taxon>Crocodylidpoxvirus</taxon>
        <taxon>Crocodylidpoxvirus nilecrocodilepox</taxon>
        <taxon>Nile crocodilepox virus</taxon>
    </lineage>
</organism>
<dbReference type="GeneID" id="4363349"/>
<dbReference type="InterPro" id="IPR027362">
    <property type="entry name" value="TopoI_C"/>
</dbReference>
<evidence type="ECO:0000313" key="11">
    <source>
        <dbReference type="EMBL" id="ABJ08997.1"/>
    </source>
</evidence>
<dbReference type="GO" id="GO:0003677">
    <property type="term" value="F:DNA binding"/>
    <property type="evidence" value="ECO:0007669"/>
    <property type="project" value="UniProtKB-UniRule"/>
</dbReference>
<dbReference type="EC" id="5.6.2.1" evidence="3"/>
<dbReference type="Gene3D" id="3.30.66.10">
    <property type="entry name" value="DNA topoisomerase I domain"/>
    <property type="match status" value="1"/>
</dbReference>
<dbReference type="GO" id="GO:0003917">
    <property type="term" value="F:DNA topoisomerase type I (single strand cut, ATP-independent) activity"/>
    <property type="evidence" value="ECO:0007669"/>
    <property type="project" value="UniProtKB-UniRule"/>
</dbReference>
<keyword evidence="6 8" id="KW-0238">DNA-binding</keyword>
<evidence type="ECO:0000256" key="5">
    <source>
        <dbReference type="ARBA" id="ARBA00023029"/>
    </source>
</evidence>
<dbReference type="GO" id="GO:0006265">
    <property type="term" value="P:DNA topological change"/>
    <property type="evidence" value="ECO:0007669"/>
    <property type="project" value="UniProtKB-UniRule"/>
</dbReference>
<feature type="domain" description="DNA topoisomerase I N-terminal viral" evidence="10">
    <location>
        <begin position="5"/>
        <end position="62"/>
    </location>
</feature>
<comment type="catalytic activity">
    <reaction evidence="1 8">
        <text>ATP-independent breakage of single-stranded DNA, followed by passage and rejoining.</text>
        <dbReference type="EC" id="5.6.2.1"/>
    </reaction>
</comment>
<dbReference type="KEGG" id="vg:4363349"/>
<feature type="domain" description="DNA topoisomerase I catalytic core eukaryotic-type" evidence="9">
    <location>
        <begin position="90"/>
        <end position="275"/>
    </location>
</feature>
<evidence type="ECO:0000256" key="6">
    <source>
        <dbReference type="ARBA" id="ARBA00023125"/>
    </source>
</evidence>
<dbReference type="InterPro" id="IPR014711">
    <property type="entry name" value="TopoI_cat_a-hlx-sub_euk"/>
</dbReference>
<dbReference type="InterPro" id="IPR015346">
    <property type="entry name" value="TopoI_N_vir"/>
</dbReference>
<dbReference type="PRINTS" id="PR00416">
    <property type="entry name" value="EUTPISMRASEI"/>
</dbReference>
<name>Q070E5_CPRVZ</name>
<proteinExistence type="inferred from homology"/>
<dbReference type="Gene3D" id="3.90.15.10">
    <property type="entry name" value="Topoisomerase I, Chain A, domain 3"/>
    <property type="match status" value="1"/>
</dbReference>
<dbReference type="Pfam" id="PF09266">
    <property type="entry name" value="VirDNA-topo-I_N"/>
    <property type="match status" value="1"/>
</dbReference>
<dbReference type="Proteomes" id="UP000011300">
    <property type="component" value="Segment"/>
</dbReference>
<dbReference type="SUPFAM" id="SSF55869">
    <property type="entry name" value="DNA topoisomerase I domain"/>
    <property type="match status" value="1"/>
</dbReference>
<evidence type="ECO:0000256" key="3">
    <source>
        <dbReference type="ARBA" id="ARBA00012891"/>
    </source>
</evidence>
<dbReference type="InterPro" id="IPR011010">
    <property type="entry name" value="DNA_brk_join_enz"/>
</dbReference>
<keyword evidence="12" id="KW-1185">Reference proteome</keyword>
<evidence type="ECO:0000256" key="4">
    <source>
        <dbReference type="ARBA" id="ARBA00022921"/>
    </source>
</evidence>
<dbReference type="Gene3D" id="1.20.120.380">
    <property type="entry name" value="Type 1-topoisomerase catalytic fragment, domain 2"/>
    <property type="match status" value="1"/>
</dbReference>
<evidence type="ECO:0000256" key="2">
    <source>
        <dbReference type="ARBA" id="ARBA00006645"/>
    </source>
</evidence>
<sequence length="324" mass="38143">MKRFLFYLEGVLYYDADRTRRVEDSNPTYDVVARVKIPAHLTDVAFVEQTLEESARGLIFIGYDSKSRKQYFYGKLHVEQRNHSRDEIFLRVHKVKHEIDAFVERNLRFSRKATVENQLAVFLLLETSFYIRTGKVRYYKNNETVGLLTLQNKHIAVDPREIRIAFRGKDRVDHCFRIDRADRLYGPVKALHDQKRPDAFVFGLLNEARVYAFMKRYGVRIKDLRTYGVNVTFLFNIWYNVNTLETLPSVKKLISVSLNQTADVIGHTANISKRAYVTLTVLRVLTTQVVEEVIRDRPFENFLEFVISYIEHGRQDRLADQHQV</sequence>
<evidence type="ECO:0000256" key="7">
    <source>
        <dbReference type="ARBA" id="ARBA00023235"/>
    </source>
</evidence>
<protein>
    <recommendedName>
        <fullName evidence="3">DNA topoisomerase</fullName>
        <ecNumber evidence="3">5.6.2.1</ecNumber>
    </recommendedName>
</protein>
<organismHost>
    <name type="scientific">Crocodylus porosus</name>
    <name type="common">Saltwater crocodile</name>
    <name type="synonym">Estuarine crocodile</name>
    <dbReference type="NCBI Taxonomy" id="8502"/>
</organismHost>
<organismHost>
    <name type="scientific">Crocodylus niloticus</name>
    <name type="common">Nile crocodile</name>
    <name type="synonym">African crocodile</name>
    <dbReference type="NCBI Taxonomy" id="8501"/>
</organismHost>
<evidence type="ECO:0000259" key="9">
    <source>
        <dbReference type="Pfam" id="PF01028"/>
    </source>
</evidence>
<keyword evidence="7 8" id="KW-0413">Isomerase</keyword>
<keyword evidence="4" id="KW-0426">Late protein</keyword>
<dbReference type="EMBL" id="DQ356948">
    <property type="protein sequence ID" value="ABJ08997.1"/>
    <property type="molecule type" value="Genomic_DNA"/>
</dbReference>
<dbReference type="RefSeq" id="YP_784296.1">
    <property type="nucleotide sequence ID" value="NC_008030.1"/>
</dbReference>
<dbReference type="PROSITE" id="PS52038">
    <property type="entry name" value="TOPO_IB_2"/>
    <property type="match status" value="1"/>
</dbReference>
<feature type="active site" description="O-(3'-phospho-DNA)-tyrosine intermediate" evidence="8">
    <location>
        <position position="276"/>
    </location>
</feature>
<dbReference type="Pfam" id="PF01028">
    <property type="entry name" value="Topoisom_I"/>
    <property type="match status" value="1"/>
</dbReference>